<evidence type="ECO:0000313" key="16">
    <source>
        <dbReference type="EMBL" id="AFM04471.1"/>
    </source>
</evidence>
<keyword evidence="9" id="KW-0227">DNA damage</keyword>
<keyword evidence="13" id="KW-0234">DNA repair</keyword>
<dbReference type="OrthoDB" id="9802365at2"/>
<name>I4AKI6_BERLS</name>
<evidence type="ECO:0000256" key="8">
    <source>
        <dbReference type="ARBA" id="ARBA00022723"/>
    </source>
</evidence>
<sequence length="380" mass="44967">MTKNSFFAQKIISWYHQNKRDLPWRDTQNPYKIWLSEIILQQTRVAQGMPYYEKFIEHFPTVQELAMADEQTVLMLWQGLGYYSRARNLHAAAKYISDDLNGTFPNNYTEIKKLKGVGDYTAAAISSFAFDEVQAVVDGNVYRVLARFFGVEKDITSTEGKKEFRELAQKLINKKEPAIYNQSIMEFGALQCVPKNPNCKVCPLQQKCTAFEKNLIEKLPIKEKKTVVKDRFMHYFVFVTENKTNTEKKVLIRQRQEGDIWQGLNDFFVIEFLNKDKKNFEPIKELQIQLEKDGFNLELKITTKFKSIHESIIFKHQLSHRTLYAKFYTLEIKNTKEQNEFWNKLKKKYNLEEINWQKLDKIPKPVLITKYLDYLSSHLF</sequence>
<dbReference type="GO" id="GO:0000701">
    <property type="term" value="F:purine-specific mismatch base pair DNA N-glycosylase activity"/>
    <property type="evidence" value="ECO:0007669"/>
    <property type="project" value="UniProtKB-EC"/>
</dbReference>
<gene>
    <name evidence="16" type="ordered locus">Fleli_2088</name>
</gene>
<evidence type="ECO:0000256" key="6">
    <source>
        <dbReference type="ARBA" id="ARBA00022023"/>
    </source>
</evidence>
<keyword evidence="12" id="KW-0411">Iron-sulfur</keyword>
<accession>I4AKI6</accession>
<evidence type="ECO:0000256" key="2">
    <source>
        <dbReference type="ARBA" id="ARBA00001966"/>
    </source>
</evidence>
<dbReference type="KEGG" id="fli:Fleli_2088"/>
<dbReference type="InterPro" id="IPR005760">
    <property type="entry name" value="A/G_AdeGlyc_MutY"/>
</dbReference>
<dbReference type="SUPFAM" id="SSF48150">
    <property type="entry name" value="DNA-glycosylase"/>
    <property type="match status" value="1"/>
</dbReference>
<evidence type="ECO:0000256" key="7">
    <source>
        <dbReference type="ARBA" id="ARBA00022485"/>
    </source>
</evidence>
<comment type="similarity">
    <text evidence="4">Belongs to the Nth/MutY family.</text>
</comment>
<evidence type="ECO:0000256" key="14">
    <source>
        <dbReference type="ARBA" id="ARBA00023295"/>
    </source>
</evidence>
<feature type="domain" description="HhH-GPD" evidence="15">
    <location>
        <begin position="39"/>
        <end position="190"/>
    </location>
</feature>
<dbReference type="InterPro" id="IPR003265">
    <property type="entry name" value="HhH-GPD_domain"/>
</dbReference>
<keyword evidence="7" id="KW-0004">4Fe-4S</keyword>
<comment type="catalytic activity">
    <reaction evidence="1">
        <text>Hydrolyzes free adenine bases from 7,8-dihydro-8-oxoguanine:adenine mismatched double-stranded DNA, leaving an apurinic site.</text>
        <dbReference type="EC" id="3.2.2.31"/>
    </reaction>
</comment>
<dbReference type="EMBL" id="CP003345">
    <property type="protein sequence ID" value="AFM04471.1"/>
    <property type="molecule type" value="Genomic_DNA"/>
</dbReference>
<dbReference type="Gene3D" id="1.10.1670.10">
    <property type="entry name" value="Helix-hairpin-Helix base-excision DNA repair enzymes (C-terminal)"/>
    <property type="match status" value="1"/>
</dbReference>
<evidence type="ECO:0000259" key="15">
    <source>
        <dbReference type="SMART" id="SM00478"/>
    </source>
</evidence>
<evidence type="ECO:0000256" key="4">
    <source>
        <dbReference type="ARBA" id="ARBA00008343"/>
    </source>
</evidence>
<evidence type="ECO:0000256" key="11">
    <source>
        <dbReference type="ARBA" id="ARBA00023004"/>
    </source>
</evidence>
<dbReference type="InterPro" id="IPR044298">
    <property type="entry name" value="MIG/MutY"/>
</dbReference>
<dbReference type="GO" id="GO:0046872">
    <property type="term" value="F:metal ion binding"/>
    <property type="evidence" value="ECO:0007669"/>
    <property type="project" value="UniProtKB-KW"/>
</dbReference>
<organism evidence="16 17">
    <name type="scientific">Bernardetia litoralis (strain ATCC 23117 / DSM 6794 / NBRC 15988 / NCIMB 1366 / Fx l1 / Sio-4)</name>
    <name type="common">Flexibacter litoralis</name>
    <dbReference type="NCBI Taxonomy" id="880071"/>
    <lineage>
        <taxon>Bacteria</taxon>
        <taxon>Pseudomonadati</taxon>
        <taxon>Bacteroidota</taxon>
        <taxon>Cytophagia</taxon>
        <taxon>Cytophagales</taxon>
        <taxon>Bernardetiaceae</taxon>
        <taxon>Bernardetia</taxon>
    </lineage>
</organism>
<dbReference type="GO" id="GO:0006284">
    <property type="term" value="P:base-excision repair"/>
    <property type="evidence" value="ECO:0007669"/>
    <property type="project" value="InterPro"/>
</dbReference>
<dbReference type="HOGENOM" id="CLU_012862_0_3_10"/>
<comment type="cofactor">
    <cofactor evidence="2">
        <name>[4Fe-4S] cluster</name>
        <dbReference type="ChEBI" id="CHEBI:49883"/>
    </cofactor>
</comment>
<dbReference type="InterPro" id="IPR011257">
    <property type="entry name" value="DNA_glycosylase"/>
</dbReference>
<proteinExistence type="inferred from homology"/>
<dbReference type="GO" id="GO:0032357">
    <property type="term" value="F:oxidized purine DNA binding"/>
    <property type="evidence" value="ECO:0007669"/>
    <property type="project" value="TreeGrafter"/>
</dbReference>
<dbReference type="GO" id="GO:0034039">
    <property type="term" value="F:8-oxo-7,8-dihydroguanine DNA N-glycosylase activity"/>
    <property type="evidence" value="ECO:0007669"/>
    <property type="project" value="TreeGrafter"/>
</dbReference>
<dbReference type="FunFam" id="1.10.340.30:FF:000002">
    <property type="entry name" value="Adenine DNA glycosylase"/>
    <property type="match status" value="1"/>
</dbReference>
<evidence type="ECO:0000256" key="10">
    <source>
        <dbReference type="ARBA" id="ARBA00022801"/>
    </source>
</evidence>
<dbReference type="RefSeq" id="WP_014797918.1">
    <property type="nucleotide sequence ID" value="NC_018018.1"/>
</dbReference>
<dbReference type="Gene3D" id="1.10.340.30">
    <property type="entry name" value="Hypothetical protein, domain 2"/>
    <property type="match status" value="1"/>
</dbReference>
<dbReference type="InterPro" id="IPR029119">
    <property type="entry name" value="MutY_C"/>
</dbReference>
<dbReference type="PANTHER" id="PTHR42944:SF1">
    <property type="entry name" value="ADENINE DNA GLYCOSYLASE"/>
    <property type="match status" value="1"/>
</dbReference>
<keyword evidence="14 16" id="KW-0326">Glycosidase</keyword>
<dbReference type="Pfam" id="PF14815">
    <property type="entry name" value="NUDIX_4"/>
    <property type="match status" value="1"/>
</dbReference>
<dbReference type="EC" id="3.2.2.31" evidence="5"/>
<keyword evidence="11" id="KW-0408">Iron</keyword>
<dbReference type="CDD" id="cd03431">
    <property type="entry name" value="NUDIX_DNA_Glycosylase_C-MutY"/>
    <property type="match status" value="1"/>
</dbReference>
<evidence type="ECO:0000256" key="13">
    <source>
        <dbReference type="ARBA" id="ARBA00023204"/>
    </source>
</evidence>
<dbReference type="AlphaFoldDB" id="I4AKI6"/>
<dbReference type="STRING" id="880071.Fleli_2088"/>
<keyword evidence="17" id="KW-1185">Reference proteome</keyword>
<evidence type="ECO:0000256" key="5">
    <source>
        <dbReference type="ARBA" id="ARBA00012045"/>
    </source>
</evidence>
<evidence type="ECO:0000256" key="12">
    <source>
        <dbReference type="ARBA" id="ARBA00023014"/>
    </source>
</evidence>
<dbReference type="PATRIC" id="fig|880071.3.peg.2077"/>
<keyword evidence="10 16" id="KW-0378">Hydrolase</keyword>
<evidence type="ECO:0000256" key="1">
    <source>
        <dbReference type="ARBA" id="ARBA00000843"/>
    </source>
</evidence>
<dbReference type="NCBIfam" id="TIGR01084">
    <property type="entry name" value="mutY"/>
    <property type="match status" value="1"/>
</dbReference>
<keyword evidence="8" id="KW-0479">Metal-binding</keyword>
<dbReference type="Pfam" id="PF00730">
    <property type="entry name" value="HhH-GPD"/>
    <property type="match status" value="1"/>
</dbReference>
<evidence type="ECO:0000313" key="17">
    <source>
        <dbReference type="Proteomes" id="UP000006054"/>
    </source>
</evidence>
<dbReference type="Proteomes" id="UP000006054">
    <property type="component" value="Chromosome"/>
</dbReference>
<dbReference type="GO" id="GO:0051539">
    <property type="term" value="F:4 iron, 4 sulfur cluster binding"/>
    <property type="evidence" value="ECO:0007669"/>
    <property type="project" value="UniProtKB-KW"/>
</dbReference>
<evidence type="ECO:0000256" key="3">
    <source>
        <dbReference type="ARBA" id="ARBA00002933"/>
    </source>
</evidence>
<dbReference type="GO" id="GO:0006298">
    <property type="term" value="P:mismatch repair"/>
    <property type="evidence" value="ECO:0007669"/>
    <property type="project" value="TreeGrafter"/>
</dbReference>
<dbReference type="eggNOG" id="COG1194">
    <property type="taxonomic scope" value="Bacteria"/>
</dbReference>
<dbReference type="SMART" id="SM00478">
    <property type="entry name" value="ENDO3c"/>
    <property type="match status" value="1"/>
</dbReference>
<dbReference type="PANTHER" id="PTHR42944">
    <property type="entry name" value="ADENINE DNA GLYCOSYLASE"/>
    <property type="match status" value="1"/>
</dbReference>
<evidence type="ECO:0000256" key="9">
    <source>
        <dbReference type="ARBA" id="ARBA00022763"/>
    </source>
</evidence>
<dbReference type="Gene3D" id="3.90.79.10">
    <property type="entry name" value="Nucleoside Triphosphate Pyrophosphohydrolase"/>
    <property type="match status" value="1"/>
</dbReference>
<dbReference type="GO" id="GO:0035485">
    <property type="term" value="F:adenine/guanine mispair binding"/>
    <property type="evidence" value="ECO:0007669"/>
    <property type="project" value="TreeGrafter"/>
</dbReference>
<dbReference type="CDD" id="cd00056">
    <property type="entry name" value="ENDO3c"/>
    <property type="match status" value="1"/>
</dbReference>
<protein>
    <recommendedName>
        <fullName evidence="6">Adenine DNA glycosylase</fullName>
        <ecNumber evidence="5">3.2.2.31</ecNumber>
    </recommendedName>
</protein>
<reference evidence="17" key="1">
    <citation type="submission" date="2012-06" db="EMBL/GenBank/DDBJ databases">
        <title>The complete genome of Flexibacter litoralis DSM 6794.</title>
        <authorList>
            <person name="Lucas S."/>
            <person name="Copeland A."/>
            <person name="Lapidus A."/>
            <person name="Glavina del Rio T."/>
            <person name="Dalin E."/>
            <person name="Tice H."/>
            <person name="Bruce D."/>
            <person name="Goodwin L."/>
            <person name="Pitluck S."/>
            <person name="Peters L."/>
            <person name="Ovchinnikova G."/>
            <person name="Lu M."/>
            <person name="Kyrpides N."/>
            <person name="Mavromatis K."/>
            <person name="Ivanova N."/>
            <person name="Brettin T."/>
            <person name="Detter J.C."/>
            <person name="Han C."/>
            <person name="Larimer F."/>
            <person name="Land M."/>
            <person name="Hauser L."/>
            <person name="Markowitz V."/>
            <person name="Cheng J.-F."/>
            <person name="Hugenholtz P."/>
            <person name="Woyke T."/>
            <person name="Wu D."/>
            <person name="Spring S."/>
            <person name="Lang E."/>
            <person name="Kopitz M."/>
            <person name="Brambilla E."/>
            <person name="Klenk H.-P."/>
            <person name="Eisen J.A."/>
        </authorList>
    </citation>
    <scope>NUCLEOTIDE SEQUENCE [LARGE SCALE GENOMIC DNA]</scope>
    <source>
        <strain evidence="17">ATCC 23117 / DSM 6794 / NBRC 15988 / NCIMB 1366 / Sio-4</strain>
    </source>
</reference>
<dbReference type="InterPro" id="IPR023170">
    <property type="entry name" value="HhH_base_excis_C"/>
</dbReference>
<comment type="function">
    <text evidence="3">Adenine glycosylase active on G-A mispairs. MutY also corrects error-prone DNA synthesis past GO lesions which are due to the oxidatively damaged form of guanine: 7,8-dihydro-8-oxoguanine (8-oxo-dGTP).</text>
</comment>